<evidence type="ECO:0000256" key="1">
    <source>
        <dbReference type="SAM" id="MobiDB-lite"/>
    </source>
</evidence>
<dbReference type="EMBL" id="JASCZI010211455">
    <property type="protein sequence ID" value="MED6191747.1"/>
    <property type="molecule type" value="Genomic_DNA"/>
</dbReference>
<reference evidence="2 3" key="1">
    <citation type="journal article" date="2023" name="Plants (Basel)">
        <title>Bridging the Gap: Combining Genomics and Transcriptomics Approaches to Understand Stylosanthes scabra, an Orphan Legume from the Brazilian Caatinga.</title>
        <authorList>
            <person name="Ferreira-Neto J.R.C."/>
            <person name="da Silva M.D."/>
            <person name="Binneck E."/>
            <person name="de Melo N.F."/>
            <person name="da Silva R.H."/>
            <person name="de Melo A.L.T.M."/>
            <person name="Pandolfi V."/>
            <person name="Bustamante F.O."/>
            <person name="Brasileiro-Vidal A.C."/>
            <person name="Benko-Iseppon A.M."/>
        </authorList>
    </citation>
    <scope>NUCLEOTIDE SEQUENCE [LARGE SCALE GENOMIC DNA]</scope>
    <source>
        <tissue evidence="2">Leaves</tissue>
    </source>
</reference>
<keyword evidence="3" id="KW-1185">Reference proteome</keyword>
<comment type="caution">
    <text evidence="2">The sequence shown here is derived from an EMBL/GenBank/DDBJ whole genome shotgun (WGS) entry which is preliminary data.</text>
</comment>
<name>A0ABU6X1A2_9FABA</name>
<gene>
    <name evidence="2" type="ORF">PIB30_003550</name>
</gene>
<sequence>MEEPLGSSLPSKSEGISLESSAQWPPCLKPPPSPYSVDSRLLSSMSSNRRIKEVWHLSDLQAPTDAVGFTKFWRWWNSVVDNLKRQPHWRRRASSAATILWGLWCERNARIFEQTTSTSESVITSAQSLITEYHLHHPP</sequence>
<evidence type="ECO:0000313" key="2">
    <source>
        <dbReference type="EMBL" id="MED6191747.1"/>
    </source>
</evidence>
<feature type="region of interest" description="Disordered" evidence="1">
    <location>
        <begin position="1"/>
        <end position="40"/>
    </location>
</feature>
<protein>
    <submittedName>
        <fullName evidence="2">Uncharacterized protein</fullName>
    </submittedName>
</protein>
<organism evidence="2 3">
    <name type="scientific">Stylosanthes scabra</name>
    <dbReference type="NCBI Taxonomy" id="79078"/>
    <lineage>
        <taxon>Eukaryota</taxon>
        <taxon>Viridiplantae</taxon>
        <taxon>Streptophyta</taxon>
        <taxon>Embryophyta</taxon>
        <taxon>Tracheophyta</taxon>
        <taxon>Spermatophyta</taxon>
        <taxon>Magnoliopsida</taxon>
        <taxon>eudicotyledons</taxon>
        <taxon>Gunneridae</taxon>
        <taxon>Pentapetalae</taxon>
        <taxon>rosids</taxon>
        <taxon>fabids</taxon>
        <taxon>Fabales</taxon>
        <taxon>Fabaceae</taxon>
        <taxon>Papilionoideae</taxon>
        <taxon>50 kb inversion clade</taxon>
        <taxon>dalbergioids sensu lato</taxon>
        <taxon>Dalbergieae</taxon>
        <taxon>Pterocarpus clade</taxon>
        <taxon>Stylosanthes</taxon>
    </lineage>
</organism>
<evidence type="ECO:0000313" key="3">
    <source>
        <dbReference type="Proteomes" id="UP001341840"/>
    </source>
</evidence>
<dbReference type="Proteomes" id="UP001341840">
    <property type="component" value="Unassembled WGS sequence"/>
</dbReference>
<accession>A0ABU6X1A2</accession>
<proteinExistence type="predicted"/>